<dbReference type="PANTHER" id="PTHR48043:SF145">
    <property type="entry name" value="FI06409P-RELATED"/>
    <property type="match status" value="1"/>
</dbReference>
<keyword evidence="2" id="KW-0808">Transferase</keyword>
<evidence type="ECO:0000313" key="3">
    <source>
        <dbReference type="EMBL" id="VUC21449.1"/>
    </source>
</evidence>
<keyword evidence="1" id="KW-0328">Glycosyltransferase</keyword>
<evidence type="ECO:0008006" key="5">
    <source>
        <dbReference type="Google" id="ProtNLM"/>
    </source>
</evidence>
<organism evidence="3 4">
    <name type="scientific">Bionectria ochroleuca</name>
    <name type="common">Gliocladium roseum</name>
    <dbReference type="NCBI Taxonomy" id="29856"/>
    <lineage>
        <taxon>Eukaryota</taxon>
        <taxon>Fungi</taxon>
        <taxon>Dikarya</taxon>
        <taxon>Ascomycota</taxon>
        <taxon>Pezizomycotina</taxon>
        <taxon>Sordariomycetes</taxon>
        <taxon>Hypocreomycetidae</taxon>
        <taxon>Hypocreales</taxon>
        <taxon>Bionectriaceae</taxon>
        <taxon>Clonostachys</taxon>
    </lineage>
</organism>
<comment type="caution">
    <text evidence="3">The sequence shown here is derived from an EMBL/GenBank/DDBJ whole genome shotgun (WGS) entry which is preliminary data.</text>
</comment>
<dbReference type="Proteomes" id="UP000766486">
    <property type="component" value="Unassembled WGS sequence"/>
</dbReference>
<dbReference type="EMBL" id="CABFNS010000399">
    <property type="protein sequence ID" value="VUC21449.1"/>
    <property type="molecule type" value="Genomic_DNA"/>
</dbReference>
<name>A0ABY6TS37_BIOOC</name>
<dbReference type="InterPro" id="IPR050271">
    <property type="entry name" value="UDP-glycosyltransferase"/>
</dbReference>
<dbReference type="SUPFAM" id="SSF53756">
    <property type="entry name" value="UDP-Glycosyltransferase/glycogen phosphorylase"/>
    <property type="match status" value="1"/>
</dbReference>
<reference evidence="3 4" key="1">
    <citation type="submission" date="2019-06" db="EMBL/GenBank/DDBJ databases">
        <authorList>
            <person name="Broberg M."/>
        </authorList>
    </citation>
    <scope>NUCLEOTIDE SEQUENCE [LARGE SCALE GENOMIC DNA]</scope>
</reference>
<gene>
    <name evidence="3" type="ORF">CLO192961_LOCUS55301</name>
</gene>
<protein>
    <recommendedName>
        <fullName evidence="5">Glycosyltransferase family 28 N-terminal domain-containing protein</fullName>
    </recommendedName>
</protein>
<evidence type="ECO:0000256" key="2">
    <source>
        <dbReference type="ARBA" id="ARBA00022679"/>
    </source>
</evidence>
<sequence length="497" mass="55784">MAEEKRVLMLTNAELGQANIFLAVSHELVSLDPSLKLHIASFAPLAKHVNSIGISSPSPDTKPHPNVNFIPLHGPSWKEALFGRSEHQFQELCDMPPTVWNVGKAAKMTRIACPWTSDEVCALVKEIEQIIEDIRPTAVVVDNLFTPAVTVCYKVKPNWIVLSPNTYKEFILAHQPDKQYYWKYPPPRSTVPYPVPWYYWPVVWYMVRTMYLNHDDTWMTDHAKQMKEKIDTDYADWAYISIVPPEGLKVLLASRPEIDFPFEVMPDHITGCGPIVLPSPPLKKTDPDLDAWLSQHPTIYINTGTHATYTEQQAVEMAGALRHLLTKGEKKSKTLQVLWKLSKRGEYETGEGSKVFAALGLKFGEFVRTTEWIDPDPIAILTSGHIVCSVNHGGANSFFDALSIVMVYSAGVPQVILPVWGDTYDFAKRVEWLGIGKFGSPWNAPQCSARELGPILEQVVLGPRSKQMKEKAVELAQLCENNGGGRRVAAQKILEML</sequence>
<dbReference type="Gene3D" id="3.40.50.2000">
    <property type="entry name" value="Glycogen Phosphorylase B"/>
    <property type="match status" value="2"/>
</dbReference>
<dbReference type="PANTHER" id="PTHR48043">
    <property type="entry name" value="EG:EG0003.4 PROTEIN-RELATED"/>
    <property type="match status" value="1"/>
</dbReference>
<keyword evidence="4" id="KW-1185">Reference proteome</keyword>
<evidence type="ECO:0000313" key="4">
    <source>
        <dbReference type="Proteomes" id="UP000766486"/>
    </source>
</evidence>
<accession>A0ABY6TS37</accession>
<proteinExistence type="predicted"/>
<evidence type="ECO:0000256" key="1">
    <source>
        <dbReference type="ARBA" id="ARBA00022676"/>
    </source>
</evidence>